<dbReference type="VEuPathDB" id="AmoebaDB:ACA1_219420"/>
<evidence type="ECO:0000259" key="4">
    <source>
        <dbReference type="PROSITE" id="PS51270"/>
    </source>
</evidence>
<dbReference type="GeneID" id="14915837"/>
<evidence type="ECO:0000313" key="6">
    <source>
        <dbReference type="Proteomes" id="UP000011083"/>
    </source>
</evidence>
<dbReference type="PANTHER" id="PTHR21319">
    <property type="entry name" value="RING FINGER AND CHY ZINC FINGER DOMAIN-CONTAINING PROTEIN 1"/>
    <property type="match status" value="1"/>
</dbReference>
<evidence type="ECO:0000313" key="5">
    <source>
        <dbReference type="EMBL" id="ELR15227.1"/>
    </source>
</evidence>
<dbReference type="OrthoDB" id="411372at2759"/>
<dbReference type="InterPro" id="IPR017921">
    <property type="entry name" value="Znf_CTCHY"/>
</dbReference>
<keyword evidence="1" id="KW-0862">Zinc</keyword>
<dbReference type="PANTHER" id="PTHR21319:SF0">
    <property type="entry name" value="AND RING FINGER DOMAIN PROTEIN, PUTATIVE (AFU_ORTHOLOGUE AFUA_1G08900)-RELATED"/>
    <property type="match status" value="1"/>
</dbReference>
<dbReference type="SUPFAM" id="SSF81383">
    <property type="entry name" value="F-box domain"/>
    <property type="match status" value="1"/>
</dbReference>
<dbReference type="PROSITE" id="PS50181">
    <property type="entry name" value="FBOX"/>
    <property type="match status" value="1"/>
</dbReference>
<feature type="compositionally biased region" description="Polar residues" evidence="2">
    <location>
        <begin position="15"/>
        <end position="29"/>
    </location>
</feature>
<dbReference type="GO" id="GO:0006511">
    <property type="term" value="P:ubiquitin-dependent protein catabolic process"/>
    <property type="evidence" value="ECO:0007669"/>
    <property type="project" value="TreeGrafter"/>
</dbReference>
<dbReference type="Pfam" id="PF12937">
    <property type="entry name" value="F-box-like"/>
    <property type="match status" value="1"/>
</dbReference>
<dbReference type="GO" id="GO:0005634">
    <property type="term" value="C:nucleus"/>
    <property type="evidence" value="ECO:0007669"/>
    <property type="project" value="TreeGrafter"/>
</dbReference>
<dbReference type="PROSITE" id="PS51270">
    <property type="entry name" value="ZF_CTCHY"/>
    <property type="match status" value="1"/>
</dbReference>
<reference evidence="5 6" key="1">
    <citation type="journal article" date="2013" name="Genome Biol.">
        <title>Genome of Acanthamoeba castellanii highlights extensive lateral gene transfer and early evolution of tyrosine kinase signaling.</title>
        <authorList>
            <person name="Clarke M."/>
            <person name="Lohan A.J."/>
            <person name="Liu B."/>
            <person name="Lagkouvardos I."/>
            <person name="Roy S."/>
            <person name="Zafar N."/>
            <person name="Bertelli C."/>
            <person name="Schilde C."/>
            <person name="Kianianmomeni A."/>
            <person name="Burglin T.R."/>
            <person name="Frech C."/>
            <person name="Turcotte B."/>
            <person name="Kopec K.O."/>
            <person name="Synnott J.M."/>
            <person name="Choo C."/>
            <person name="Paponov I."/>
            <person name="Finkler A."/>
            <person name="Soon Heng Tan C."/>
            <person name="Hutchins A.P."/>
            <person name="Weinmeier T."/>
            <person name="Rattei T."/>
            <person name="Chu J.S."/>
            <person name="Gimenez G."/>
            <person name="Irimia M."/>
            <person name="Rigden D.J."/>
            <person name="Fitzpatrick D.A."/>
            <person name="Lorenzo-Morales J."/>
            <person name="Bateman A."/>
            <person name="Chiu C.H."/>
            <person name="Tang P."/>
            <person name="Hegemann P."/>
            <person name="Fromm H."/>
            <person name="Raoult D."/>
            <person name="Greub G."/>
            <person name="Miranda-Saavedra D."/>
            <person name="Chen N."/>
            <person name="Nash P."/>
            <person name="Ginger M.L."/>
            <person name="Horn M."/>
            <person name="Schaap P."/>
            <person name="Caler L."/>
            <person name="Loftus B."/>
        </authorList>
    </citation>
    <scope>NUCLEOTIDE SEQUENCE [LARGE SCALE GENOMIC DNA]</scope>
    <source>
        <strain evidence="5 6">Neff</strain>
    </source>
</reference>
<accession>L8GQP8</accession>
<dbReference type="Gene3D" id="1.20.1280.50">
    <property type="match status" value="1"/>
</dbReference>
<dbReference type="EMBL" id="KB008036">
    <property type="protein sequence ID" value="ELR15227.1"/>
    <property type="molecule type" value="Genomic_DNA"/>
</dbReference>
<dbReference type="KEGG" id="acan:ACA1_219420"/>
<keyword evidence="1" id="KW-0479">Metal-binding</keyword>
<dbReference type="InterPro" id="IPR037275">
    <property type="entry name" value="Znf_CTCHY_sf"/>
</dbReference>
<protein>
    <submittedName>
        <fullName evidence="5">Fbox domain containing protein</fullName>
    </submittedName>
</protein>
<gene>
    <name evidence="5" type="ORF">ACA1_219420</name>
</gene>
<dbReference type="STRING" id="1257118.L8GQP8"/>
<evidence type="ECO:0000256" key="2">
    <source>
        <dbReference type="SAM" id="MobiDB-lite"/>
    </source>
</evidence>
<dbReference type="GO" id="GO:0016567">
    <property type="term" value="P:protein ubiquitination"/>
    <property type="evidence" value="ECO:0007669"/>
    <property type="project" value="TreeGrafter"/>
</dbReference>
<dbReference type="InterPro" id="IPR001810">
    <property type="entry name" value="F-box_dom"/>
</dbReference>
<dbReference type="InterPro" id="IPR036047">
    <property type="entry name" value="F-box-like_dom_sf"/>
</dbReference>
<feature type="region of interest" description="Disordered" evidence="2">
    <location>
        <begin position="1"/>
        <end position="36"/>
    </location>
</feature>
<dbReference type="RefSeq" id="XP_004337240.1">
    <property type="nucleotide sequence ID" value="XM_004337192.1"/>
</dbReference>
<evidence type="ECO:0000256" key="1">
    <source>
        <dbReference type="PROSITE-ProRule" id="PRU00965"/>
    </source>
</evidence>
<name>L8GQP8_ACACF</name>
<organism evidence="5 6">
    <name type="scientific">Acanthamoeba castellanii (strain ATCC 30010 / Neff)</name>
    <dbReference type="NCBI Taxonomy" id="1257118"/>
    <lineage>
        <taxon>Eukaryota</taxon>
        <taxon>Amoebozoa</taxon>
        <taxon>Discosea</taxon>
        <taxon>Longamoebia</taxon>
        <taxon>Centramoebida</taxon>
        <taxon>Acanthamoebidae</taxon>
        <taxon>Acanthamoeba</taxon>
    </lineage>
</organism>
<proteinExistence type="predicted"/>
<keyword evidence="1" id="KW-0863">Zinc-finger</keyword>
<dbReference type="GO" id="GO:0008270">
    <property type="term" value="F:zinc ion binding"/>
    <property type="evidence" value="ECO:0007669"/>
    <property type="project" value="UniProtKB-KW"/>
</dbReference>
<evidence type="ECO:0000259" key="3">
    <source>
        <dbReference type="PROSITE" id="PS50181"/>
    </source>
</evidence>
<dbReference type="AlphaFoldDB" id="L8GQP8"/>
<keyword evidence="6" id="KW-1185">Reference proteome</keyword>
<dbReference type="GO" id="GO:0061630">
    <property type="term" value="F:ubiquitin protein ligase activity"/>
    <property type="evidence" value="ECO:0007669"/>
    <property type="project" value="TreeGrafter"/>
</dbReference>
<dbReference type="SUPFAM" id="SSF161245">
    <property type="entry name" value="Zinc hairpin stack"/>
    <property type="match status" value="1"/>
</dbReference>
<feature type="domain" description="F-box" evidence="3">
    <location>
        <begin position="36"/>
        <end position="83"/>
    </location>
</feature>
<dbReference type="SMART" id="SM00256">
    <property type="entry name" value="FBOX"/>
    <property type="match status" value="1"/>
</dbReference>
<feature type="domain" description="CTCHY-type" evidence="4">
    <location>
        <begin position="166"/>
        <end position="232"/>
    </location>
</feature>
<dbReference type="Proteomes" id="UP000011083">
    <property type="component" value="Unassembled WGS sequence"/>
</dbReference>
<sequence>MMTAEDELLGCGSRQLFQPTSPNRRTSTGEGEHDDAEFNASLPPEIVFHIFSFLPADEIRKTVPLVCHTWKALAGDEMLWKCLLQREFRLTFSEEVVRHMDVRWSAYYYALLEKRTDFDASYNDPDKKILGCQHYQRNVKILAECCQRFFAKGPACLSPVCQGKHLALYYCSVCNFWDNTPGKSIFHCPDCNVCYLGRGLGVDYYHCTECNMCFDKRYQASHKHITHKKMVEVVPPVDEEEAEG</sequence>